<reference evidence="1 2" key="1">
    <citation type="submission" date="2015-05" db="EMBL/GenBank/DDBJ databases">
        <title>Evolution of Trichinella species and genotypes.</title>
        <authorList>
            <person name="Korhonen P.K."/>
            <person name="Edoardo P."/>
            <person name="Giuseppe L.R."/>
            <person name="Gasser R.B."/>
        </authorList>
    </citation>
    <scope>NUCLEOTIDE SEQUENCE [LARGE SCALE GENOMIC DNA]</scope>
    <source>
        <strain evidence="1">ISS10</strain>
    </source>
</reference>
<gene>
    <name evidence="1" type="ORF">T02_697</name>
</gene>
<dbReference type="EMBL" id="JYDW01000061">
    <property type="protein sequence ID" value="KRZ58214.1"/>
    <property type="molecule type" value="Genomic_DNA"/>
</dbReference>
<evidence type="ECO:0000313" key="2">
    <source>
        <dbReference type="Proteomes" id="UP000054721"/>
    </source>
</evidence>
<evidence type="ECO:0000313" key="1">
    <source>
        <dbReference type="EMBL" id="KRZ58214.1"/>
    </source>
</evidence>
<comment type="caution">
    <text evidence="1">The sequence shown here is derived from an EMBL/GenBank/DDBJ whole genome shotgun (WGS) entry which is preliminary data.</text>
</comment>
<name>A0A0V1LFF2_9BILA</name>
<protein>
    <submittedName>
        <fullName evidence="1">Uncharacterized protein</fullName>
    </submittedName>
</protein>
<dbReference type="Proteomes" id="UP000054721">
    <property type="component" value="Unassembled WGS sequence"/>
</dbReference>
<keyword evidence="2" id="KW-1185">Reference proteome</keyword>
<dbReference type="AlphaFoldDB" id="A0A0V1LFF2"/>
<accession>A0A0V1LFF2</accession>
<sequence length="84" mass="9394">MTSTSFANIPTSFFSSDDFIAYCLSHSSFTRYTDPKLPSPIFCITVQWSLTMVSTLKEISFSDMLSPTLSNTTTTMKLSTELEN</sequence>
<dbReference type="OrthoDB" id="10359674at2759"/>
<organism evidence="1 2">
    <name type="scientific">Trichinella nativa</name>
    <dbReference type="NCBI Taxonomy" id="6335"/>
    <lineage>
        <taxon>Eukaryota</taxon>
        <taxon>Metazoa</taxon>
        <taxon>Ecdysozoa</taxon>
        <taxon>Nematoda</taxon>
        <taxon>Enoplea</taxon>
        <taxon>Dorylaimia</taxon>
        <taxon>Trichinellida</taxon>
        <taxon>Trichinellidae</taxon>
        <taxon>Trichinella</taxon>
    </lineage>
</organism>
<proteinExistence type="predicted"/>